<evidence type="ECO:0000313" key="3">
    <source>
        <dbReference type="EMBL" id="SHH65282.1"/>
    </source>
</evidence>
<accession>A0A1M5UQC7</accession>
<dbReference type="STRING" id="1120995.SAMN02745245_01847"/>
<evidence type="ECO:0000259" key="2">
    <source>
        <dbReference type="Pfam" id="PF02517"/>
    </source>
</evidence>
<feature type="domain" description="CAAX prenyl protease 2/Lysostaphin resistance protein A-like" evidence="2">
    <location>
        <begin position="120"/>
        <end position="220"/>
    </location>
</feature>
<feature type="transmembrane region" description="Helical" evidence="1">
    <location>
        <begin position="209"/>
        <end position="228"/>
    </location>
</feature>
<dbReference type="InterPro" id="IPR003675">
    <property type="entry name" value="Rce1/LyrA-like_dom"/>
</dbReference>
<name>A0A1M5UQC7_9FIRM</name>
<feature type="transmembrane region" description="Helical" evidence="1">
    <location>
        <begin position="121"/>
        <end position="146"/>
    </location>
</feature>
<evidence type="ECO:0000256" key="1">
    <source>
        <dbReference type="SAM" id="Phobius"/>
    </source>
</evidence>
<gene>
    <name evidence="3" type="ORF">SAMN02745245_01847</name>
</gene>
<keyword evidence="1" id="KW-0472">Membrane</keyword>
<sequence>MSEELIESSDYTDFPFKDTSNLKWFFSIVVLLFGFSVTFLSTLISNIVVLLVFFMGTCFLSLFILDRHFFKKIFRPLKSKDLSSIITTLILTYVVAIFILSNVNIEMNENPIVDLITKDNILIIFITSIVQLLGEEILFVVPFLFVFNKFEAKSNRNIAILVAWIVSSLFFGILHLPTYSYNLVQSLVVIGGVRFILSLSYIWTKNLTVTYIVHVLYDWIIIFLSVFLI</sequence>
<proteinExistence type="predicted"/>
<reference evidence="3 4" key="1">
    <citation type="submission" date="2016-11" db="EMBL/GenBank/DDBJ databases">
        <authorList>
            <person name="Jaros S."/>
            <person name="Januszkiewicz K."/>
            <person name="Wedrychowicz H."/>
        </authorList>
    </citation>
    <scope>NUCLEOTIDE SEQUENCE [LARGE SCALE GENOMIC DNA]</scope>
    <source>
        <strain evidence="3 4">DSM 21120</strain>
    </source>
</reference>
<dbReference type="Proteomes" id="UP000184032">
    <property type="component" value="Unassembled WGS sequence"/>
</dbReference>
<dbReference type="AlphaFoldDB" id="A0A1M5UQC7"/>
<keyword evidence="1" id="KW-1133">Transmembrane helix</keyword>
<dbReference type="GO" id="GO:0080120">
    <property type="term" value="P:CAAX-box protein maturation"/>
    <property type="evidence" value="ECO:0007669"/>
    <property type="project" value="UniProtKB-ARBA"/>
</dbReference>
<keyword evidence="1" id="KW-0812">Transmembrane</keyword>
<dbReference type="Pfam" id="PF02517">
    <property type="entry name" value="Rce1-like"/>
    <property type="match status" value="1"/>
</dbReference>
<dbReference type="EMBL" id="FQXI01000019">
    <property type="protein sequence ID" value="SHH65282.1"/>
    <property type="molecule type" value="Genomic_DNA"/>
</dbReference>
<feature type="transmembrane region" description="Helical" evidence="1">
    <location>
        <begin position="47"/>
        <end position="70"/>
    </location>
</feature>
<organism evidence="3 4">
    <name type="scientific">Anaerosphaera aminiphila DSM 21120</name>
    <dbReference type="NCBI Taxonomy" id="1120995"/>
    <lineage>
        <taxon>Bacteria</taxon>
        <taxon>Bacillati</taxon>
        <taxon>Bacillota</taxon>
        <taxon>Tissierellia</taxon>
        <taxon>Tissierellales</taxon>
        <taxon>Peptoniphilaceae</taxon>
        <taxon>Anaerosphaera</taxon>
    </lineage>
</organism>
<feature type="transmembrane region" description="Helical" evidence="1">
    <location>
        <begin position="82"/>
        <end position="101"/>
    </location>
</feature>
<dbReference type="RefSeq" id="WP_073185603.1">
    <property type="nucleotide sequence ID" value="NZ_FQXI01000019.1"/>
</dbReference>
<protein>
    <recommendedName>
        <fullName evidence="2">CAAX prenyl protease 2/Lysostaphin resistance protein A-like domain-containing protein</fullName>
    </recommendedName>
</protein>
<feature type="transmembrane region" description="Helical" evidence="1">
    <location>
        <begin position="158"/>
        <end position="177"/>
    </location>
</feature>
<feature type="transmembrane region" description="Helical" evidence="1">
    <location>
        <begin position="21"/>
        <end position="41"/>
    </location>
</feature>
<keyword evidence="4" id="KW-1185">Reference proteome</keyword>
<dbReference type="GO" id="GO:0004175">
    <property type="term" value="F:endopeptidase activity"/>
    <property type="evidence" value="ECO:0007669"/>
    <property type="project" value="UniProtKB-ARBA"/>
</dbReference>
<feature type="transmembrane region" description="Helical" evidence="1">
    <location>
        <begin position="183"/>
        <end position="202"/>
    </location>
</feature>
<evidence type="ECO:0000313" key="4">
    <source>
        <dbReference type="Proteomes" id="UP000184032"/>
    </source>
</evidence>
<dbReference type="OrthoDB" id="2661755at2"/>